<dbReference type="PROSITE" id="PS51747">
    <property type="entry name" value="CYT_DCMP_DEAMINASES_2"/>
    <property type="match status" value="1"/>
</dbReference>
<dbReference type="Proteomes" id="UP000013827">
    <property type="component" value="Unassembled WGS sequence"/>
</dbReference>
<evidence type="ECO:0000259" key="3">
    <source>
        <dbReference type="PROSITE" id="PS51747"/>
    </source>
</evidence>
<dbReference type="GO" id="GO:0005634">
    <property type="term" value="C:nucleus"/>
    <property type="evidence" value="ECO:0007669"/>
    <property type="project" value="TreeGrafter"/>
</dbReference>
<dbReference type="PaxDb" id="2903-EOD07161"/>
<dbReference type="GO" id="GO:0005737">
    <property type="term" value="C:cytoplasm"/>
    <property type="evidence" value="ECO:0007669"/>
    <property type="project" value="TreeGrafter"/>
</dbReference>
<name>A0A0D3I7C6_EMIH1</name>
<dbReference type="PANTHER" id="PTHR11079">
    <property type="entry name" value="CYTOSINE DEAMINASE FAMILY MEMBER"/>
    <property type="match status" value="1"/>
</dbReference>
<protein>
    <recommendedName>
        <fullName evidence="3">CMP/dCMP-type deaminase domain-containing protein</fullName>
    </recommendedName>
</protein>
<dbReference type="GO" id="GO:0002100">
    <property type="term" value="P:tRNA wobble adenosine to inosine editing"/>
    <property type="evidence" value="ECO:0007669"/>
    <property type="project" value="InterPro"/>
</dbReference>
<accession>A0A0D3I7C6</accession>
<evidence type="ECO:0000313" key="4">
    <source>
        <dbReference type="EnsemblProtists" id="EOD07161"/>
    </source>
</evidence>
<evidence type="ECO:0000256" key="2">
    <source>
        <dbReference type="ARBA" id="ARBA00038160"/>
    </source>
</evidence>
<dbReference type="InterPro" id="IPR002125">
    <property type="entry name" value="CMP_dCMP_dom"/>
</dbReference>
<evidence type="ECO:0000256" key="1">
    <source>
        <dbReference type="ARBA" id="ARBA00022694"/>
    </source>
</evidence>
<dbReference type="PANTHER" id="PTHR11079:SF156">
    <property type="entry name" value="INACTIVE TRNA-SPECIFIC ADENOSINE DEAMINASE-LIKE PROTEIN 3-RELATED"/>
    <property type="match status" value="1"/>
</dbReference>
<evidence type="ECO:0000313" key="5">
    <source>
        <dbReference type="Proteomes" id="UP000013827"/>
    </source>
</evidence>
<keyword evidence="1" id="KW-0819">tRNA processing</keyword>
<dbReference type="GO" id="GO:0052717">
    <property type="term" value="F:tRNA-specific adenosine-34 deaminase activity"/>
    <property type="evidence" value="ECO:0007669"/>
    <property type="project" value="UniProtKB-EC"/>
</dbReference>
<dbReference type="Gene3D" id="3.40.140.10">
    <property type="entry name" value="Cytidine Deaminase, domain 2"/>
    <property type="match status" value="1"/>
</dbReference>
<dbReference type="STRING" id="2903.R1D893"/>
<reference evidence="4" key="2">
    <citation type="submission" date="2024-10" db="UniProtKB">
        <authorList>
            <consortium name="EnsemblProtists"/>
        </authorList>
    </citation>
    <scope>IDENTIFICATION</scope>
</reference>
<dbReference type="OMA" id="MVERRRC"/>
<dbReference type="GO" id="GO:0046872">
    <property type="term" value="F:metal ion binding"/>
    <property type="evidence" value="ECO:0007669"/>
    <property type="project" value="UniProtKB-KW"/>
</dbReference>
<organism evidence="4 5">
    <name type="scientific">Emiliania huxleyi (strain CCMP1516)</name>
    <dbReference type="NCBI Taxonomy" id="280463"/>
    <lineage>
        <taxon>Eukaryota</taxon>
        <taxon>Haptista</taxon>
        <taxon>Haptophyta</taxon>
        <taxon>Prymnesiophyceae</taxon>
        <taxon>Isochrysidales</taxon>
        <taxon>Noelaerhabdaceae</taxon>
        <taxon>Emiliania</taxon>
    </lineage>
</organism>
<dbReference type="HOGENOM" id="CLU_013817_2_1_1"/>
<keyword evidence="5" id="KW-1185">Reference proteome</keyword>
<dbReference type="GeneID" id="17253489"/>
<dbReference type="InterPro" id="IPR016193">
    <property type="entry name" value="Cytidine_deaminase-like"/>
</dbReference>
<dbReference type="AlphaFoldDB" id="A0A0D3I7C6"/>
<proteinExistence type="inferred from homology"/>
<dbReference type="SUPFAM" id="SSF53927">
    <property type="entry name" value="Cytidine deaminase-like"/>
    <property type="match status" value="1"/>
</dbReference>
<sequence>MSVLDASSLAFVPPPEAERDLELMEVSVAQVPPQSLSVLVRALTDALPQPALQHLKRQRAALAGGLPAAVAAALDSLPQPPASHFVPRHPPATRAQFEAWGRVWPLVFHPSAAVRALATWLPDPPPAPAEACDRNGGALRKQRLGEEARLGEAGRAEEEAKPHPLRHAIMVERRRCAAGGKRGAGEAESGPGRCLDGPDQYLCNGCDVFVTVEPCPMCAMALVHSRIRRLVYALPAPGGACGSAYRVHTIPSINHHYQVVRGLLRDEAAEALGLSGPAASDLKPG</sequence>
<feature type="domain" description="CMP/dCMP-type deaminase" evidence="3">
    <location>
        <begin position="109"/>
        <end position="260"/>
    </location>
</feature>
<dbReference type="KEGG" id="ehx:EMIHUDRAFT_448506"/>
<dbReference type="Pfam" id="PF00383">
    <property type="entry name" value="dCMP_cyt_deam_1"/>
    <property type="match status" value="1"/>
</dbReference>
<dbReference type="EnsemblProtists" id="EOD07161">
    <property type="protein sequence ID" value="EOD07161"/>
    <property type="gene ID" value="EMIHUDRAFT_448506"/>
</dbReference>
<dbReference type="CDD" id="cd01285">
    <property type="entry name" value="nucleoside_deaminase"/>
    <property type="match status" value="1"/>
</dbReference>
<dbReference type="RefSeq" id="XP_005759590.1">
    <property type="nucleotide sequence ID" value="XM_005759533.1"/>
</dbReference>
<comment type="similarity">
    <text evidence="2">Belongs to the cytidine and deoxycytidylate deaminase family. ADAT3 subfamily.</text>
</comment>
<reference evidence="5" key="1">
    <citation type="journal article" date="2013" name="Nature">
        <title>Pan genome of the phytoplankton Emiliania underpins its global distribution.</title>
        <authorList>
            <person name="Read B.A."/>
            <person name="Kegel J."/>
            <person name="Klute M.J."/>
            <person name="Kuo A."/>
            <person name="Lefebvre S.C."/>
            <person name="Maumus F."/>
            <person name="Mayer C."/>
            <person name="Miller J."/>
            <person name="Monier A."/>
            <person name="Salamov A."/>
            <person name="Young J."/>
            <person name="Aguilar M."/>
            <person name="Claverie J.M."/>
            <person name="Frickenhaus S."/>
            <person name="Gonzalez K."/>
            <person name="Herman E.K."/>
            <person name="Lin Y.C."/>
            <person name="Napier J."/>
            <person name="Ogata H."/>
            <person name="Sarno A.F."/>
            <person name="Shmutz J."/>
            <person name="Schroeder D."/>
            <person name="de Vargas C."/>
            <person name="Verret F."/>
            <person name="von Dassow P."/>
            <person name="Valentin K."/>
            <person name="Van de Peer Y."/>
            <person name="Wheeler G."/>
            <person name="Dacks J.B."/>
            <person name="Delwiche C.F."/>
            <person name="Dyhrman S.T."/>
            <person name="Glockner G."/>
            <person name="John U."/>
            <person name="Richards T."/>
            <person name="Worden A.Z."/>
            <person name="Zhang X."/>
            <person name="Grigoriev I.V."/>
            <person name="Allen A.E."/>
            <person name="Bidle K."/>
            <person name="Borodovsky M."/>
            <person name="Bowler C."/>
            <person name="Brownlee C."/>
            <person name="Cock J.M."/>
            <person name="Elias M."/>
            <person name="Gladyshev V.N."/>
            <person name="Groth M."/>
            <person name="Guda C."/>
            <person name="Hadaegh A."/>
            <person name="Iglesias-Rodriguez M.D."/>
            <person name="Jenkins J."/>
            <person name="Jones B.M."/>
            <person name="Lawson T."/>
            <person name="Leese F."/>
            <person name="Lindquist E."/>
            <person name="Lobanov A."/>
            <person name="Lomsadze A."/>
            <person name="Malik S.B."/>
            <person name="Marsh M.E."/>
            <person name="Mackinder L."/>
            <person name="Mock T."/>
            <person name="Mueller-Roeber B."/>
            <person name="Pagarete A."/>
            <person name="Parker M."/>
            <person name="Probert I."/>
            <person name="Quesneville H."/>
            <person name="Raines C."/>
            <person name="Rensing S.A."/>
            <person name="Riano-Pachon D.M."/>
            <person name="Richier S."/>
            <person name="Rokitta S."/>
            <person name="Shiraiwa Y."/>
            <person name="Soanes D.M."/>
            <person name="van der Giezen M."/>
            <person name="Wahlund T.M."/>
            <person name="Williams B."/>
            <person name="Wilson W."/>
            <person name="Wolfe G."/>
            <person name="Wurch L.L."/>
        </authorList>
    </citation>
    <scope>NUCLEOTIDE SEQUENCE</scope>
</reference>
<dbReference type="eggNOG" id="KOG2771">
    <property type="taxonomic scope" value="Eukaryota"/>
</dbReference>